<dbReference type="InterPro" id="IPR006566">
    <property type="entry name" value="FBD"/>
</dbReference>
<dbReference type="InterPro" id="IPR050232">
    <property type="entry name" value="FBL13/AtMIF1-like"/>
</dbReference>
<sequence>MCWKSLNPCQLSLSKLVRAEIDPVDVPSNVIDNVEFLCMNHTEMDTFKSISMFRNLIHIKLQFNSIFRGWDGVVELLQNCPRLEILFIKKWFLSLSRDWKCPSLALECVLSHLRSCTILNFQCYGNDLRFATYILQNARRLQDMTINITTYPSNWMLLGKRQIIEGLSSYPKIQLNLLYNLL</sequence>
<reference evidence="2 5" key="1">
    <citation type="journal article" date="2011" name="Nature">
        <title>The Medicago genome provides insight into the evolution of rhizobial symbioses.</title>
        <authorList>
            <person name="Young N.D."/>
            <person name="Debelle F."/>
            <person name="Oldroyd G.E."/>
            <person name="Geurts R."/>
            <person name="Cannon S.B."/>
            <person name="Udvardi M.K."/>
            <person name="Benedito V.A."/>
            <person name="Mayer K.F."/>
            <person name="Gouzy J."/>
            <person name="Schoof H."/>
            <person name="Van de Peer Y."/>
            <person name="Proost S."/>
            <person name="Cook D.R."/>
            <person name="Meyers B.C."/>
            <person name="Spannagl M."/>
            <person name="Cheung F."/>
            <person name="De Mita S."/>
            <person name="Krishnakumar V."/>
            <person name="Gundlach H."/>
            <person name="Zhou S."/>
            <person name="Mudge J."/>
            <person name="Bharti A.K."/>
            <person name="Murray J.D."/>
            <person name="Naoumkina M.A."/>
            <person name="Rosen B."/>
            <person name="Silverstein K.A."/>
            <person name="Tang H."/>
            <person name="Rombauts S."/>
            <person name="Zhao P.X."/>
            <person name="Zhou P."/>
            <person name="Barbe V."/>
            <person name="Bardou P."/>
            <person name="Bechner M."/>
            <person name="Bellec A."/>
            <person name="Berger A."/>
            <person name="Berges H."/>
            <person name="Bidwell S."/>
            <person name="Bisseling T."/>
            <person name="Choisne N."/>
            <person name="Couloux A."/>
            <person name="Denny R."/>
            <person name="Deshpande S."/>
            <person name="Dai X."/>
            <person name="Doyle J.J."/>
            <person name="Dudez A.M."/>
            <person name="Farmer A.D."/>
            <person name="Fouteau S."/>
            <person name="Franken C."/>
            <person name="Gibelin C."/>
            <person name="Gish J."/>
            <person name="Goldstein S."/>
            <person name="Gonzalez A.J."/>
            <person name="Green P.J."/>
            <person name="Hallab A."/>
            <person name="Hartog M."/>
            <person name="Hua A."/>
            <person name="Humphray S.J."/>
            <person name="Jeong D.H."/>
            <person name="Jing Y."/>
            <person name="Jocker A."/>
            <person name="Kenton S.M."/>
            <person name="Kim D.J."/>
            <person name="Klee K."/>
            <person name="Lai H."/>
            <person name="Lang C."/>
            <person name="Lin S."/>
            <person name="Macmil S.L."/>
            <person name="Magdelenat G."/>
            <person name="Matthews L."/>
            <person name="McCorrison J."/>
            <person name="Monaghan E.L."/>
            <person name="Mun J.H."/>
            <person name="Najar F.Z."/>
            <person name="Nicholson C."/>
            <person name="Noirot C."/>
            <person name="O'Bleness M."/>
            <person name="Paule C.R."/>
            <person name="Poulain J."/>
            <person name="Prion F."/>
            <person name="Qin B."/>
            <person name="Qu C."/>
            <person name="Retzel E.F."/>
            <person name="Riddle C."/>
            <person name="Sallet E."/>
            <person name="Samain S."/>
            <person name="Samson N."/>
            <person name="Sanders I."/>
            <person name="Saurat O."/>
            <person name="Scarpelli C."/>
            <person name="Schiex T."/>
            <person name="Segurens B."/>
            <person name="Severin A.J."/>
            <person name="Sherrier D.J."/>
            <person name="Shi R."/>
            <person name="Sims S."/>
            <person name="Singer S.R."/>
            <person name="Sinharoy S."/>
            <person name="Sterck L."/>
            <person name="Viollet A."/>
            <person name="Wang B.B."/>
            <person name="Wang K."/>
            <person name="Wang M."/>
            <person name="Wang X."/>
            <person name="Warfsmann J."/>
            <person name="Weissenbach J."/>
            <person name="White D.D."/>
            <person name="White J.D."/>
            <person name="Wiley G.B."/>
            <person name="Wincker P."/>
            <person name="Xing Y."/>
            <person name="Yang L."/>
            <person name="Yao Z."/>
            <person name="Ying F."/>
            <person name="Zhai J."/>
            <person name="Zhou L."/>
            <person name="Zuber A."/>
            <person name="Denarie J."/>
            <person name="Dixon R.A."/>
            <person name="May G.D."/>
            <person name="Schwartz D.C."/>
            <person name="Rogers J."/>
            <person name="Quetier F."/>
            <person name="Town C.D."/>
            <person name="Roe B.A."/>
        </authorList>
    </citation>
    <scope>NUCLEOTIDE SEQUENCE [LARGE SCALE GENOMIC DNA]</scope>
    <source>
        <strain evidence="2">A17</strain>
        <strain evidence="4 5">cv. Jemalong A17</strain>
    </source>
</reference>
<evidence type="ECO:0000313" key="3">
    <source>
        <dbReference type="EMBL" id="RHN54985.1"/>
    </source>
</evidence>
<evidence type="ECO:0000313" key="2">
    <source>
        <dbReference type="EMBL" id="AES96094.1"/>
    </source>
</evidence>
<proteinExistence type="predicted"/>
<organism evidence="2 5">
    <name type="scientific">Medicago truncatula</name>
    <name type="common">Barrel medic</name>
    <name type="synonym">Medicago tribuloides</name>
    <dbReference type="NCBI Taxonomy" id="3880"/>
    <lineage>
        <taxon>Eukaryota</taxon>
        <taxon>Viridiplantae</taxon>
        <taxon>Streptophyta</taxon>
        <taxon>Embryophyta</taxon>
        <taxon>Tracheophyta</taxon>
        <taxon>Spermatophyta</taxon>
        <taxon>Magnoliopsida</taxon>
        <taxon>eudicotyledons</taxon>
        <taxon>Gunneridae</taxon>
        <taxon>Pentapetalae</taxon>
        <taxon>rosids</taxon>
        <taxon>fabids</taxon>
        <taxon>Fabales</taxon>
        <taxon>Fabaceae</taxon>
        <taxon>Papilionoideae</taxon>
        <taxon>50 kb inversion clade</taxon>
        <taxon>NPAAA clade</taxon>
        <taxon>Hologalegina</taxon>
        <taxon>IRL clade</taxon>
        <taxon>Trifolieae</taxon>
        <taxon>Medicago</taxon>
    </lineage>
</organism>
<evidence type="ECO:0000313" key="4">
    <source>
        <dbReference type="EnsemblPlants" id="AES96094"/>
    </source>
</evidence>
<dbReference type="SUPFAM" id="SSF52047">
    <property type="entry name" value="RNI-like"/>
    <property type="match status" value="1"/>
</dbReference>
<dbReference type="PaxDb" id="3880-AES96094"/>
<accession>G7JYY4</accession>
<dbReference type="EnsemblPlants" id="AES96094">
    <property type="protein sequence ID" value="AES96094"/>
    <property type="gene ID" value="MTR_5g033200"/>
</dbReference>
<evidence type="ECO:0000313" key="6">
    <source>
        <dbReference type="Proteomes" id="UP000265566"/>
    </source>
</evidence>
<protein>
    <submittedName>
        <fullName evidence="2">FBD protein</fullName>
    </submittedName>
    <submittedName>
        <fullName evidence="3">Putative FBD domain, leucine-rich repeat domain, L domain-containing protein</fullName>
    </submittedName>
</protein>
<dbReference type="EMBL" id="CM001221">
    <property type="protein sequence ID" value="AES96094.1"/>
    <property type="molecule type" value="Genomic_DNA"/>
</dbReference>
<dbReference type="Proteomes" id="UP000002051">
    <property type="component" value="Chromosome 5"/>
</dbReference>
<reference evidence="2 5" key="2">
    <citation type="journal article" date="2014" name="BMC Genomics">
        <title>An improved genome release (version Mt4.0) for the model legume Medicago truncatula.</title>
        <authorList>
            <person name="Tang H."/>
            <person name="Krishnakumar V."/>
            <person name="Bidwell S."/>
            <person name="Rosen B."/>
            <person name="Chan A."/>
            <person name="Zhou S."/>
            <person name="Gentzbittel L."/>
            <person name="Childs K.L."/>
            <person name="Yandell M."/>
            <person name="Gundlach H."/>
            <person name="Mayer K.F."/>
            <person name="Schwartz D.C."/>
            <person name="Town C.D."/>
        </authorList>
    </citation>
    <scope>GENOME REANNOTATION</scope>
    <source>
        <strain evidence="4 5">cv. Jemalong A17</strain>
    </source>
</reference>
<dbReference type="PANTHER" id="PTHR31900:SF34">
    <property type="entry name" value="EMB|CAB62440.1-RELATED"/>
    <property type="match status" value="1"/>
</dbReference>
<evidence type="ECO:0000313" key="5">
    <source>
        <dbReference type="Proteomes" id="UP000002051"/>
    </source>
</evidence>
<dbReference type="Proteomes" id="UP000265566">
    <property type="component" value="Chromosome 5"/>
</dbReference>
<reference evidence="4" key="3">
    <citation type="submission" date="2015-04" db="UniProtKB">
        <authorList>
            <consortium name="EnsemblPlants"/>
        </authorList>
    </citation>
    <scope>IDENTIFICATION</scope>
    <source>
        <strain evidence="4">cv. Jemalong A17</strain>
    </source>
</reference>
<dbReference type="PANTHER" id="PTHR31900">
    <property type="entry name" value="F-BOX/RNI SUPERFAMILY PROTEIN-RELATED"/>
    <property type="match status" value="1"/>
</dbReference>
<dbReference type="Gramene" id="rna30101">
    <property type="protein sequence ID" value="RHN54985.1"/>
    <property type="gene ID" value="gene30101"/>
</dbReference>
<keyword evidence="5" id="KW-1185">Reference proteome</keyword>
<dbReference type="Pfam" id="PF08387">
    <property type="entry name" value="FBD"/>
    <property type="match status" value="1"/>
</dbReference>
<dbReference type="InterPro" id="IPR032675">
    <property type="entry name" value="LRR_dom_sf"/>
</dbReference>
<reference evidence="3" key="5">
    <citation type="journal article" date="2018" name="Nat. Plants">
        <title>Whole-genome landscape of Medicago truncatula symbiotic genes.</title>
        <authorList>
            <person name="Pecrix Y."/>
            <person name="Gamas P."/>
            <person name="Carrere S."/>
        </authorList>
    </citation>
    <scope>NUCLEOTIDE SEQUENCE</scope>
    <source>
        <tissue evidence="3">Leaves</tissue>
    </source>
</reference>
<gene>
    <name evidence="2" type="ordered locus">MTR_5g033200</name>
    <name evidence="3" type="ORF">MtrunA17_Chr5g0412831</name>
</gene>
<evidence type="ECO:0000259" key="1">
    <source>
        <dbReference type="Pfam" id="PF08387"/>
    </source>
</evidence>
<dbReference type="Gene3D" id="3.80.10.10">
    <property type="entry name" value="Ribonuclease Inhibitor"/>
    <property type="match status" value="1"/>
</dbReference>
<feature type="domain" description="FBD" evidence="1">
    <location>
        <begin position="103"/>
        <end position="146"/>
    </location>
</feature>
<dbReference type="OMA" id="CFAPECL"/>
<reference evidence="6" key="4">
    <citation type="journal article" date="2018" name="Nat. Plants">
        <title>Whole-genome landscape of Medicago truncatula symbiotic genes.</title>
        <authorList>
            <person name="Pecrix Y."/>
            <person name="Staton S.E."/>
            <person name="Sallet E."/>
            <person name="Lelandais-Briere C."/>
            <person name="Moreau S."/>
            <person name="Carrere S."/>
            <person name="Blein T."/>
            <person name="Jardinaud M.F."/>
            <person name="Latrasse D."/>
            <person name="Zouine M."/>
            <person name="Zahm M."/>
            <person name="Kreplak J."/>
            <person name="Mayjonade B."/>
            <person name="Satge C."/>
            <person name="Perez M."/>
            <person name="Cauet S."/>
            <person name="Marande W."/>
            <person name="Chantry-Darmon C."/>
            <person name="Lopez-Roques C."/>
            <person name="Bouchez O."/>
            <person name="Berard A."/>
            <person name="Debelle F."/>
            <person name="Munos S."/>
            <person name="Bendahmane A."/>
            <person name="Berges H."/>
            <person name="Niebel A."/>
            <person name="Buitink J."/>
            <person name="Frugier F."/>
            <person name="Benhamed M."/>
            <person name="Crespi M."/>
            <person name="Gouzy J."/>
            <person name="Gamas P."/>
        </authorList>
    </citation>
    <scope>NUCLEOTIDE SEQUENCE [LARGE SCALE GENOMIC DNA]</scope>
    <source>
        <strain evidence="6">cv. Jemalong A17</strain>
    </source>
</reference>
<dbReference type="EMBL" id="PSQE01000005">
    <property type="protein sequence ID" value="RHN54985.1"/>
    <property type="molecule type" value="Genomic_DNA"/>
</dbReference>
<dbReference type="HOGENOM" id="CLU_121639_0_0_1"/>
<dbReference type="AlphaFoldDB" id="G7JYY4"/>
<name>G7JYY4_MEDTR</name>